<protein>
    <submittedName>
        <fullName evidence="1">Uncharacterized protein</fullName>
    </submittedName>
</protein>
<organism evidence="1">
    <name type="scientific">Sesamum latifolium</name>
    <dbReference type="NCBI Taxonomy" id="2727402"/>
    <lineage>
        <taxon>Eukaryota</taxon>
        <taxon>Viridiplantae</taxon>
        <taxon>Streptophyta</taxon>
        <taxon>Embryophyta</taxon>
        <taxon>Tracheophyta</taxon>
        <taxon>Spermatophyta</taxon>
        <taxon>Magnoliopsida</taxon>
        <taxon>eudicotyledons</taxon>
        <taxon>Gunneridae</taxon>
        <taxon>Pentapetalae</taxon>
        <taxon>asterids</taxon>
        <taxon>lamiids</taxon>
        <taxon>Lamiales</taxon>
        <taxon>Pedaliaceae</taxon>
        <taxon>Sesamum</taxon>
    </lineage>
</organism>
<proteinExistence type="predicted"/>
<accession>A0AAW2YCQ2</accession>
<comment type="caution">
    <text evidence="1">The sequence shown here is derived from an EMBL/GenBank/DDBJ whole genome shotgun (WGS) entry which is preliminary data.</text>
</comment>
<evidence type="ECO:0000313" key="1">
    <source>
        <dbReference type="EMBL" id="KAL0463454.1"/>
    </source>
</evidence>
<name>A0AAW2YCQ2_9LAMI</name>
<sequence>MTSLQGDLVMKDLDAVTIRNTSLVNIPLQFTSEHNTVERRMLRRGRPPGRTSRGGRIKRQCGVQIIENDMALVNANKRRMHLLDDSSDSISVETASQSRRDP</sequence>
<reference evidence="1" key="2">
    <citation type="journal article" date="2024" name="Plant">
        <title>Genomic evolution and insights into agronomic trait innovations of Sesamum species.</title>
        <authorList>
            <person name="Miao H."/>
            <person name="Wang L."/>
            <person name="Qu L."/>
            <person name="Liu H."/>
            <person name="Sun Y."/>
            <person name="Le M."/>
            <person name="Wang Q."/>
            <person name="Wei S."/>
            <person name="Zheng Y."/>
            <person name="Lin W."/>
            <person name="Duan Y."/>
            <person name="Cao H."/>
            <person name="Xiong S."/>
            <person name="Wang X."/>
            <person name="Wei L."/>
            <person name="Li C."/>
            <person name="Ma Q."/>
            <person name="Ju M."/>
            <person name="Zhao R."/>
            <person name="Li G."/>
            <person name="Mu C."/>
            <person name="Tian Q."/>
            <person name="Mei H."/>
            <person name="Zhang T."/>
            <person name="Gao T."/>
            <person name="Zhang H."/>
        </authorList>
    </citation>
    <scope>NUCLEOTIDE SEQUENCE</scope>
    <source>
        <strain evidence="1">KEN1</strain>
    </source>
</reference>
<dbReference type="EMBL" id="JACGWN010000001">
    <property type="protein sequence ID" value="KAL0463454.1"/>
    <property type="molecule type" value="Genomic_DNA"/>
</dbReference>
<gene>
    <name evidence="1" type="ORF">Slati_0233000</name>
</gene>
<reference evidence="1" key="1">
    <citation type="submission" date="2020-06" db="EMBL/GenBank/DDBJ databases">
        <authorList>
            <person name="Li T."/>
            <person name="Hu X."/>
            <person name="Zhang T."/>
            <person name="Song X."/>
            <person name="Zhang H."/>
            <person name="Dai N."/>
            <person name="Sheng W."/>
            <person name="Hou X."/>
            <person name="Wei L."/>
        </authorList>
    </citation>
    <scope>NUCLEOTIDE SEQUENCE</scope>
    <source>
        <strain evidence="1">KEN1</strain>
        <tissue evidence="1">Leaf</tissue>
    </source>
</reference>
<dbReference type="AlphaFoldDB" id="A0AAW2YCQ2"/>